<sequence>MSRPERFPTAGLTAVQEVLAPWPGRPADLYLGLRGGAEFSGSEIRLDPGAVLDFGRWFNAFYLGFWSAHGTMGPLAVQLRLEGRAQLSVEWRAGPEAGEAPGAALPGLRRRLLLSTEVAGNGGLQLHPLGPVPDHGHLALVLRAQTACQLHEAAWMTLASPRAVRLSLGICTFRREDRLAALLESLEGHLPEGSRLRIVNQAGPLSNPRLRAARDRLGALCHDQPNLGGAGGFARSMAEALEDPAQPTHHLLMDDDVTLDPRLIGRLARALAFLRPDRALGGAMIEAEHPRRLHEAGADLLPMWLVRSHGRGRDLGRAGVLQLFDRAPPVSYNAWWFCCLPLEGMRRAGLPQPLFIRGDDIEYGCRLRRAGVLSVSLPGMAVWHDSFAGKTAPWLSFYDFRNLLVGSARYPGEARPPSPLDVLGALFFRLLSHDYRRADAVMRAVRDFLSGPGALRANAPGVLHAELRETLGADGSQPWVPPPGRWPEPGGDGPLPPDVPGIIRALLLRFCAISLGVGRGAPLHHFAQPSVHPGCVGPGPYLVRLDPEATRFARMAPSRRALWPRSLAALALALRYGLRRRRAAERWRVESEALATRAAWEDRFRA</sequence>
<dbReference type="InterPro" id="IPR029044">
    <property type="entry name" value="Nucleotide-diphossugar_trans"/>
</dbReference>
<keyword evidence="2" id="KW-1133">Transmembrane helix</keyword>
<dbReference type="SUPFAM" id="SSF53448">
    <property type="entry name" value="Nucleotide-diphospho-sugar transferases"/>
    <property type="match status" value="1"/>
</dbReference>
<evidence type="ECO:0000313" key="4">
    <source>
        <dbReference type="Proteomes" id="UP000477911"/>
    </source>
</evidence>
<dbReference type="RefSeq" id="WP_160896662.1">
    <property type="nucleotide sequence ID" value="NZ_WUMU01000030.1"/>
</dbReference>
<dbReference type="Pfam" id="PF13641">
    <property type="entry name" value="Glyco_tranf_2_3"/>
    <property type="match status" value="1"/>
</dbReference>
<dbReference type="AlphaFoldDB" id="A0A6L7G8Z7"/>
<dbReference type="GO" id="GO:0016740">
    <property type="term" value="F:transferase activity"/>
    <property type="evidence" value="ECO:0007669"/>
    <property type="project" value="UniProtKB-KW"/>
</dbReference>
<comment type="caution">
    <text evidence="3">The sequence shown here is derived from an EMBL/GenBank/DDBJ whole genome shotgun (WGS) entry which is preliminary data.</text>
</comment>
<reference evidence="3 4" key="1">
    <citation type="submission" date="2019-12" db="EMBL/GenBank/DDBJ databases">
        <authorList>
            <person name="Li M."/>
        </authorList>
    </citation>
    <scope>NUCLEOTIDE SEQUENCE [LARGE SCALE GENOMIC DNA]</scope>
    <source>
        <strain evidence="3 4">GBMRC 2024</strain>
    </source>
</reference>
<keyword evidence="2" id="KW-0472">Membrane</keyword>
<keyword evidence="2" id="KW-0812">Transmembrane</keyword>
<organism evidence="3 4">
    <name type="scientific">Pseudooceanicola albus</name>
    <dbReference type="NCBI Taxonomy" id="2692189"/>
    <lineage>
        <taxon>Bacteria</taxon>
        <taxon>Pseudomonadati</taxon>
        <taxon>Pseudomonadota</taxon>
        <taxon>Alphaproteobacteria</taxon>
        <taxon>Rhodobacterales</taxon>
        <taxon>Paracoccaceae</taxon>
        <taxon>Pseudooceanicola</taxon>
    </lineage>
</organism>
<dbReference type="EMBL" id="WUMU01000030">
    <property type="protein sequence ID" value="MXN20545.1"/>
    <property type="molecule type" value="Genomic_DNA"/>
</dbReference>
<accession>A0A6L7G8Z7</accession>
<evidence type="ECO:0000256" key="2">
    <source>
        <dbReference type="SAM" id="Phobius"/>
    </source>
</evidence>
<name>A0A6L7G8Z7_9RHOB</name>
<evidence type="ECO:0000256" key="1">
    <source>
        <dbReference type="SAM" id="MobiDB-lite"/>
    </source>
</evidence>
<feature type="region of interest" description="Disordered" evidence="1">
    <location>
        <begin position="473"/>
        <end position="492"/>
    </location>
</feature>
<dbReference type="Gene3D" id="3.90.550.60">
    <property type="match status" value="1"/>
</dbReference>
<evidence type="ECO:0000313" key="3">
    <source>
        <dbReference type="EMBL" id="MXN20545.1"/>
    </source>
</evidence>
<feature type="transmembrane region" description="Helical" evidence="2">
    <location>
        <begin position="561"/>
        <end position="578"/>
    </location>
</feature>
<proteinExistence type="predicted"/>
<keyword evidence="4" id="KW-1185">Reference proteome</keyword>
<protein>
    <submittedName>
        <fullName evidence="3">Glycosyltransferase</fullName>
    </submittedName>
</protein>
<dbReference type="Proteomes" id="UP000477911">
    <property type="component" value="Unassembled WGS sequence"/>
</dbReference>
<gene>
    <name evidence="3" type="ORF">GR170_22170</name>
</gene>
<keyword evidence="3" id="KW-0808">Transferase</keyword>